<dbReference type="EC" id="3.4.19.12" evidence="2"/>
<evidence type="ECO:0000313" key="9">
    <source>
        <dbReference type="Proteomes" id="UP000054928"/>
    </source>
</evidence>
<dbReference type="RefSeq" id="XP_024571516.1">
    <property type="nucleotide sequence ID" value="XM_024729247.1"/>
</dbReference>
<keyword evidence="4" id="KW-0833">Ubl conjugation pathway</keyword>
<accession>A0A0N7L382</accession>
<evidence type="ECO:0000256" key="5">
    <source>
        <dbReference type="ARBA" id="ARBA00022801"/>
    </source>
</evidence>
<dbReference type="PANTHER" id="PTHR13291">
    <property type="entry name" value="JOSEPHIN 1, 2"/>
    <property type="match status" value="1"/>
</dbReference>
<sequence length="124" mass="14442">MTKIYHERQKLYRCGLHALNNALQDSVFTQREFEDACEKLAEMTDFDATNALAWIWNPHRAPLGLGNYDVNVLVFVLQQKGYRTAICYTHTGFNIEVSRLLVGYRCTWFTDLYVYTRLCVFASS</sequence>
<keyword evidence="5" id="KW-0378">Hydrolase</keyword>
<dbReference type="OrthoDB" id="422700at2759"/>
<feature type="domain" description="Josephin" evidence="7">
    <location>
        <begin position="1"/>
        <end position="124"/>
    </location>
</feature>
<organism evidence="8 9">
    <name type="scientific">Plasmopara halstedii</name>
    <name type="common">Downy mildew of sunflower</name>
    <dbReference type="NCBI Taxonomy" id="4781"/>
    <lineage>
        <taxon>Eukaryota</taxon>
        <taxon>Sar</taxon>
        <taxon>Stramenopiles</taxon>
        <taxon>Oomycota</taxon>
        <taxon>Peronosporomycetes</taxon>
        <taxon>Peronosporales</taxon>
        <taxon>Peronosporaceae</taxon>
        <taxon>Plasmopara</taxon>
    </lineage>
</organism>
<keyword evidence="9" id="KW-1185">Reference proteome</keyword>
<evidence type="ECO:0000259" key="7">
    <source>
        <dbReference type="PROSITE" id="PS50957"/>
    </source>
</evidence>
<reference evidence="9" key="1">
    <citation type="submission" date="2014-09" db="EMBL/GenBank/DDBJ databases">
        <authorList>
            <person name="Sharma Rahul"/>
            <person name="Thines Marco"/>
        </authorList>
    </citation>
    <scope>NUCLEOTIDE SEQUENCE [LARGE SCALE GENOMIC DNA]</scope>
</reference>
<evidence type="ECO:0000313" key="8">
    <source>
        <dbReference type="EMBL" id="CEG35147.1"/>
    </source>
</evidence>
<dbReference type="Pfam" id="PF02099">
    <property type="entry name" value="Josephin"/>
    <property type="match status" value="1"/>
</dbReference>
<dbReference type="InterPro" id="IPR006155">
    <property type="entry name" value="Josephin"/>
</dbReference>
<evidence type="ECO:0000256" key="3">
    <source>
        <dbReference type="ARBA" id="ARBA00022670"/>
    </source>
</evidence>
<dbReference type="PROSITE" id="PS50957">
    <property type="entry name" value="JOSEPHIN"/>
    <property type="match status" value="1"/>
</dbReference>
<dbReference type="AlphaFoldDB" id="A0A0N7L382"/>
<dbReference type="STRING" id="4781.A0A0N7L382"/>
<dbReference type="PANTHER" id="PTHR13291:SF0">
    <property type="entry name" value="JOSEPHIN-LIKE PROTEIN"/>
    <property type="match status" value="1"/>
</dbReference>
<dbReference type="GO" id="GO:0016579">
    <property type="term" value="P:protein deubiquitination"/>
    <property type="evidence" value="ECO:0007669"/>
    <property type="project" value="InterPro"/>
</dbReference>
<proteinExistence type="predicted"/>
<dbReference type="GO" id="GO:0006508">
    <property type="term" value="P:proteolysis"/>
    <property type="evidence" value="ECO:0007669"/>
    <property type="project" value="UniProtKB-KW"/>
</dbReference>
<comment type="caution">
    <text evidence="6">Lacks conserved residue(s) required for the propagation of feature annotation.</text>
</comment>
<evidence type="ECO:0000256" key="4">
    <source>
        <dbReference type="ARBA" id="ARBA00022786"/>
    </source>
</evidence>
<dbReference type="InterPro" id="IPR040053">
    <property type="entry name" value="JOSD1/2"/>
</dbReference>
<dbReference type="SMART" id="SM01246">
    <property type="entry name" value="Josephin"/>
    <property type="match status" value="1"/>
</dbReference>
<dbReference type="EMBL" id="CCYD01000007">
    <property type="protein sequence ID" value="CEG35147.1"/>
    <property type="molecule type" value="Genomic_DNA"/>
</dbReference>
<dbReference type="Proteomes" id="UP000054928">
    <property type="component" value="Unassembled WGS sequence"/>
</dbReference>
<keyword evidence="3" id="KW-0645">Protease</keyword>
<comment type="catalytic activity">
    <reaction evidence="1">
        <text>Thiol-dependent hydrolysis of ester, thioester, amide, peptide and isopeptide bonds formed by the C-terminal Gly of ubiquitin (a 76-residue protein attached to proteins as an intracellular targeting signal).</text>
        <dbReference type="EC" id="3.4.19.12"/>
    </reaction>
</comment>
<name>A0A0N7L382_PLAHL</name>
<evidence type="ECO:0000256" key="6">
    <source>
        <dbReference type="PROSITE-ProRule" id="PRU00331"/>
    </source>
</evidence>
<evidence type="ECO:0000256" key="1">
    <source>
        <dbReference type="ARBA" id="ARBA00000707"/>
    </source>
</evidence>
<dbReference type="GO" id="GO:0004843">
    <property type="term" value="F:cysteine-type deubiquitinase activity"/>
    <property type="evidence" value="ECO:0007669"/>
    <property type="project" value="UniProtKB-EC"/>
</dbReference>
<protein>
    <recommendedName>
        <fullName evidence="2">ubiquitinyl hydrolase 1</fullName>
        <ecNumber evidence="2">3.4.19.12</ecNumber>
    </recommendedName>
</protein>
<evidence type="ECO:0000256" key="2">
    <source>
        <dbReference type="ARBA" id="ARBA00012759"/>
    </source>
</evidence>
<dbReference type="GeneID" id="36408957"/>